<dbReference type="CDD" id="cd03587">
    <property type="entry name" value="SOCS"/>
    <property type="match status" value="1"/>
</dbReference>
<dbReference type="EMBL" id="JAHQIW010001623">
    <property type="protein sequence ID" value="KAJ1353175.1"/>
    <property type="molecule type" value="Genomic_DNA"/>
</dbReference>
<proteinExistence type="predicted"/>
<organism evidence="3 4">
    <name type="scientific">Parelaphostrongylus tenuis</name>
    <name type="common">Meningeal worm</name>
    <dbReference type="NCBI Taxonomy" id="148309"/>
    <lineage>
        <taxon>Eukaryota</taxon>
        <taxon>Metazoa</taxon>
        <taxon>Ecdysozoa</taxon>
        <taxon>Nematoda</taxon>
        <taxon>Chromadorea</taxon>
        <taxon>Rhabditida</taxon>
        <taxon>Rhabditina</taxon>
        <taxon>Rhabditomorpha</taxon>
        <taxon>Strongyloidea</taxon>
        <taxon>Metastrongylidae</taxon>
        <taxon>Parelaphostrongylus</taxon>
    </lineage>
</organism>
<name>A0AAD5M6V0_PARTN</name>
<dbReference type="InterPro" id="IPR002110">
    <property type="entry name" value="Ankyrin_rpt"/>
</dbReference>
<dbReference type="SMART" id="SM00969">
    <property type="entry name" value="SOCS_box"/>
    <property type="match status" value="1"/>
</dbReference>
<dbReference type="InterPro" id="IPR036770">
    <property type="entry name" value="Ankyrin_rpt-contain_sf"/>
</dbReference>
<evidence type="ECO:0000313" key="3">
    <source>
        <dbReference type="EMBL" id="KAJ1353175.1"/>
    </source>
</evidence>
<evidence type="ECO:0000256" key="1">
    <source>
        <dbReference type="PROSITE-ProRule" id="PRU00023"/>
    </source>
</evidence>
<dbReference type="Pfam" id="PF07525">
    <property type="entry name" value="SOCS_box"/>
    <property type="match status" value="1"/>
</dbReference>
<dbReference type="SUPFAM" id="SSF48403">
    <property type="entry name" value="Ankyrin repeat"/>
    <property type="match status" value="1"/>
</dbReference>
<evidence type="ECO:0000313" key="4">
    <source>
        <dbReference type="Proteomes" id="UP001196413"/>
    </source>
</evidence>
<dbReference type="InterPro" id="IPR036036">
    <property type="entry name" value="SOCS_box-like_dom_sf"/>
</dbReference>
<dbReference type="GO" id="GO:0035556">
    <property type="term" value="P:intracellular signal transduction"/>
    <property type="evidence" value="ECO:0007669"/>
    <property type="project" value="InterPro"/>
</dbReference>
<sequence>MPRGYKKPSVIDIAVLKDDPTILKMIIDAGADVNAVHTYIGSALHLAACSVLEHQYEILRLLLEAGANPNIQHRFDDGSQLKSPFVEYFRSRDVIDPQVVRLLLSYGARVVMRSPVSDMRGQLRNVLRLAATRDQLQLLSDMLALGEGYDVSAINRLPLPIAIKGDILGRAMNPASLQQICRLYLRSVVTPFRPDVVSQLPIPTDMKDYLLGN</sequence>
<dbReference type="SMART" id="SM00253">
    <property type="entry name" value="SOCS"/>
    <property type="match status" value="1"/>
</dbReference>
<evidence type="ECO:0000259" key="2">
    <source>
        <dbReference type="PROSITE" id="PS50225"/>
    </source>
</evidence>
<dbReference type="Gene3D" id="1.10.750.20">
    <property type="entry name" value="SOCS box"/>
    <property type="match status" value="1"/>
</dbReference>
<dbReference type="PROSITE" id="PS50225">
    <property type="entry name" value="SOCS"/>
    <property type="match status" value="1"/>
</dbReference>
<feature type="domain" description="SOCS box" evidence="2">
    <location>
        <begin position="156"/>
        <end position="213"/>
    </location>
</feature>
<accession>A0AAD5M6V0</accession>
<dbReference type="Gene3D" id="1.25.40.20">
    <property type="entry name" value="Ankyrin repeat-containing domain"/>
    <property type="match status" value="1"/>
</dbReference>
<dbReference type="SUPFAM" id="SSF158235">
    <property type="entry name" value="SOCS box-like"/>
    <property type="match status" value="1"/>
</dbReference>
<dbReference type="Proteomes" id="UP001196413">
    <property type="component" value="Unassembled WGS sequence"/>
</dbReference>
<protein>
    <recommendedName>
        <fullName evidence="2">SOCS box domain-containing protein</fullName>
    </recommendedName>
</protein>
<comment type="caution">
    <text evidence="3">The sequence shown here is derived from an EMBL/GenBank/DDBJ whole genome shotgun (WGS) entry which is preliminary data.</text>
</comment>
<dbReference type="Pfam" id="PF00023">
    <property type="entry name" value="Ank"/>
    <property type="match status" value="1"/>
</dbReference>
<dbReference type="SMART" id="SM00248">
    <property type="entry name" value="ANK"/>
    <property type="match status" value="4"/>
</dbReference>
<dbReference type="InterPro" id="IPR001496">
    <property type="entry name" value="SOCS_box"/>
</dbReference>
<keyword evidence="4" id="KW-1185">Reference proteome</keyword>
<dbReference type="AlphaFoldDB" id="A0AAD5M6V0"/>
<gene>
    <name evidence="3" type="ORF">KIN20_009748</name>
</gene>
<feature type="repeat" description="ANK" evidence="1">
    <location>
        <begin position="42"/>
        <end position="74"/>
    </location>
</feature>
<reference evidence="3" key="1">
    <citation type="submission" date="2021-06" db="EMBL/GenBank/DDBJ databases">
        <title>Parelaphostrongylus tenuis whole genome reference sequence.</title>
        <authorList>
            <person name="Garwood T.J."/>
            <person name="Larsen P.A."/>
            <person name="Fountain-Jones N.M."/>
            <person name="Garbe J.R."/>
            <person name="Macchietto M.G."/>
            <person name="Kania S.A."/>
            <person name="Gerhold R.W."/>
            <person name="Richards J.E."/>
            <person name="Wolf T.M."/>
        </authorList>
    </citation>
    <scope>NUCLEOTIDE SEQUENCE</scope>
    <source>
        <strain evidence="3">MNPRO001-30</strain>
        <tissue evidence="3">Meninges</tissue>
    </source>
</reference>
<keyword evidence="1" id="KW-0040">ANK repeat</keyword>
<dbReference type="PROSITE" id="PS50088">
    <property type="entry name" value="ANK_REPEAT"/>
    <property type="match status" value="1"/>
</dbReference>